<evidence type="ECO:0000313" key="1">
    <source>
        <dbReference type="EMBL" id="MBS4221942.1"/>
    </source>
</evidence>
<gene>
    <name evidence="1" type="ORF">KHA91_04145</name>
</gene>
<name>A0A942UMD5_9BACI</name>
<protein>
    <recommendedName>
        <fullName evidence="3">Transposase</fullName>
    </recommendedName>
</protein>
<dbReference type="Gene3D" id="3.90.350.10">
    <property type="entry name" value="Transposase Inhibitor Protein From Tn5, Chain A, domain 1"/>
    <property type="match status" value="1"/>
</dbReference>
<evidence type="ECO:0008006" key="3">
    <source>
        <dbReference type="Google" id="ProtNLM"/>
    </source>
</evidence>
<proteinExistence type="predicted"/>
<organism evidence="1 2">
    <name type="scientific">Lederbergia citrea</name>
    <dbReference type="NCBI Taxonomy" id="2833581"/>
    <lineage>
        <taxon>Bacteria</taxon>
        <taxon>Bacillati</taxon>
        <taxon>Bacillota</taxon>
        <taxon>Bacilli</taxon>
        <taxon>Bacillales</taxon>
        <taxon>Bacillaceae</taxon>
        <taxon>Lederbergia</taxon>
    </lineage>
</organism>
<sequence length="80" mass="9512">MVLVTSKQVKQKNDVLSILKVYILRWRIEEMLRLQKQEIRMFLYRFSAGMKAILEKDSACIQHFKYIEKTSGPKQLVLPL</sequence>
<dbReference type="Proteomes" id="UP000676456">
    <property type="component" value="Unassembled WGS sequence"/>
</dbReference>
<evidence type="ECO:0000313" key="2">
    <source>
        <dbReference type="Proteomes" id="UP000676456"/>
    </source>
</evidence>
<keyword evidence="2" id="KW-1185">Reference proteome</keyword>
<accession>A0A942UMD5</accession>
<dbReference type="EMBL" id="JAGYPN010000001">
    <property type="protein sequence ID" value="MBS4221942.1"/>
    <property type="molecule type" value="Genomic_DNA"/>
</dbReference>
<reference evidence="1 2" key="1">
    <citation type="submission" date="2021-05" db="EMBL/GenBank/DDBJ databases">
        <title>Novel Bacillus species.</title>
        <authorList>
            <person name="Liu G."/>
        </authorList>
    </citation>
    <scope>NUCLEOTIDE SEQUENCE [LARGE SCALE GENOMIC DNA]</scope>
    <source>
        <strain evidence="1 2">FJAT-49682</strain>
    </source>
</reference>
<dbReference type="RefSeq" id="WP_213096922.1">
    <property type="nucleotide sequence ID" value="NZ_JAGYPH010000001.1"/>
</dbReference>
<dbReference type="AlphaFoldDB" id="A0A942UMD5"/>
<comment type="caution">
    <text evidence="1">The sequence shown here is derived from an EMBL/GenBank/DDBJ whole genome shotgun (WGS) entry which is preliminary data.</text>
</comment>